<accession>A0A218X0B6</accession>
<proteinExistence type="predicted"/>
<name>A0A218X0B6_PUNGR</name>
<feature type="region of interest" description="Disordered" evidence="1">
    <location>
        <begin position="61"/>
        <end position="113"/>
    </location>
</feature>
<feature type="compositionally biased region" description="Low complexity" evidence="1">
    <location>
        <begin position="83"/>
        <end position="104"/>
    </location>
</feature>
<reference evidence="3" key="1">
    <citation type="journal article" date="2017" name="Plant J.">
        <title>The pomegranate (Punica granatum L.) genome and the genomics of punicalagin biosynthesis.</title>
        <authorList>
            <person name="Qin G."/>
            <person name="Xu C."/>
            <person name="Ming R."/>
            <person name="Tang H."/>
            <person name="Guyot R."/>
            <person name="Kramer E.M."/>
            <person name="Hu Y."/>
            <person name="Yi X."/>
            <person name="Qi Y."/>
            <person name="Xu X."/>
            <person name="Gao Z."/>
            <person name="Pan H."/>
            <person name="Jian J."/>
            <person name="Tian Y."/>
            <person name="Yue Z."/>
            <person name="Xu Y."/>
        </authorList>
    </citation>
    <scope>NUCLEOTIDE SEQUENCE [LARGE SCALE GENOMIC DNA]</scope>
    <source>
        <strain evidence="3">cv. Dabenzi</strain>
    </source>
</reference>
<evidence type="ECO:0000256" key="1">
    <source>
        <dbReference type="SAM" id="MobiDB-lite"/>
    </source>
</evidence>
<evidence type="ECO:0000313" key="3">
    <source>
        <dbReference type="Proteomes" id="UP000197138"/>
    </source>
</evidence>
<protein>
    <submittedName>
        <fullName evidence="2">Uncharacterized protein</fullName>
    </submittedName>
</protein>
<dbReference type="AlphaFoldDB" id="A0A218X0B6"/>
<sequence length="171" mass="17353">MPPSLLLIFPQIIHQLAQGTSLVTHTEVAHWISSFLCRPAAQASSSTPFLVAVPPLSPSSATDSLSIATSESSEVAGDGLPVRSPDSSGAPDSSSSSSSSSEAKAPPPREPTAVAALRKASCMETIPEGSTPSAASVDWNSAAASIDAVRSGAGRGGARLVVHLIQEKWGP</sequence>
<organism evidence="2 3">
    <name type="scientific">Punica granatum</name>
    <name type="common">Pomegranate</name>
    <dbReference type="NCBI Taxonomy" id="22663"/>
    <lineage>
        <taxon>Eukaryota</taxon>
        <taxon>Viridiplantae</taxon>
        <taxon>Streptophyta</taxon>
        <taxon>Embryophyta</taxon>
        <taxon>Tracheophyta</taxon>
        <taxon>Spermatophyta</taxon>
        <taxon>Magnoliopsida</taxon>
        <taxon>eudicotyledons</taxon>
        <taxon>Gunneridae</taxon>
        <taxon>Pentapetalae</taxon>
        <taxon>rosids</taxon>
        <taxon>malvids</taxon>
        <taxon>Myrtales</taxon>
        <taxon>Lythraceae</taxon>
        <taxon>Punica</taxon>
    </lineage>
</organism>
<gene>
    <name evidence="2" type="ORF">CDL15_Pgr014988</name>
</gene>
<dbReference type="EMBL" id="MTKT01002501">
    <property type="protein sequence ID" value="OWM78169.1"/>
    <property type="molecule type" value="Genomic_DNA"/>
</dbReference>
<comment type="caution">
    <text evidence="2">The sequence shown here is derived from an EMBL/GenBank/DDBJ whole genome shotgun (WGS) entry which is preliminary data.</text>
</comment>
<dbReference type="Proteomes" id="UP000197138">
    <property type="component" value="Unassembled WGS sequence"/>
</dbReference>
<evidence type="ECO:0000313" key="2">
    <source>
        <dbReference type="EMBL" id="OWM78169.1"/>
    </source>
</evidence>
<feature type="compositionally biased region" description="Polar residues" evidence="1">
    <location>
        <begin position="61"/>
        <end position="73"/>
    </location>
</feature>